<protein>
    <submittedName>
        <fullName evidence="1">Uncharacterized protein</fullName>
    </submittedName>
</protein>
<keyword evidence="2" id="KW-1185">Reference proteome</keyword>
<dbReference type="AlphaFoldDB" id="A0AAD7DXV6"/>
<dbReference type="Proteomes" id="UP001221757">
    <property type="component" value="Unassembled WGS sequence"/>
</dbReference>
<sequence>MASFANREAQAFVDAAFLESAGAPEAPLASLSQPGRKRKHLDTQVLHQSTTPLPMHPTLCEDGLQTEHPSLSASSMLLPKPDAYKPLYDARFRGPGSRTPLATLVLVVETSAKFRNAPKQHIAHAFWFVSVVRNHFGKKAVAANGHNRESRLVLPALEHVQGLRGEERKGGDFEMVEIEDRSCGGATSNAATWSRFHERTRRGRFLDLPKITSAAIKSVEFGLELGSSLFRAHFHLPSTKCPPKLGSISSWFMPNQSRRRNSVAG</sequence>
<organism evidence="1 2">
    <name type="scientific">Mycena rosella</name>
    <name type="common">Pink bonnet</name>
    <name type="synonym">Agaricus rosellus</name>
    <dbReference type="NCBI Taxonomy" id="1033263"/>
    <lineage>
        <taxon>Eukaryota</taxon>
        <taxon>Fungi</taxon>
        <taxon>Dikarya</taxon>
        <taxon>Basidiomycota</taxon>
        <taxon>Agaricomycotina</taxon>
        <taxon>Agaricomycetes</taxon>
        <taxon>Agaricomycetidae</taxon>
        <taxon>Agaricales</taxon>
        <taxon>Marasmiineae</taxon>
        <taxon>Mycenaceae</taxon>
        <taxon>Mycena</taxon>
    </lineage>
</organism>
<proteinExistence type="predicted"/>
<accession>A0AAD7DXV6</accession>
<reference evidence="1" key="1">
    <citation type="submission" date="2023-03" db="EMBL/GenBank/DDBJ databases">
        <title>Massive genome expansion in bonnet fungi (Mycena s.s.) driven by repeated elements and novel gene families across ecological guilds.</title>
        <authorList>
            <consortium name="Lawrence Berkeley National Laboratory"/>
            <person name="Harder C.B."/>
            <person name="Miyauchi S."/>
            <person name="Viragh M."/>
            <person name="Kuo A."/>
            <person name="Thoen E."/>
            <person name="Andreopoulos B."/>
            <person name="Lu D."/>
            <person name="Skrede I."/>
            <person name="Drula E."/>
            <person name="Henrissat B."/>
            <person name="Morin E."/>
            <person name="Kohler A."/>
            <person name="Barry K."/>
            <person name="LaButti K."/>
            <person name="Morin E."/>
            <person name="Salamov A."/>
            <person name="Lipzen A."/>
            <person name="Mereny Z."/>
            <person name="Hegedus B."/>
            <person name="Baldrian P."/>
            <person name="Stursova M."/>
            <person name="Weitz H."/>
            <person name="Taylor A."/>
            <person name="Grigoriev I.V."/>
            <person name="Nagy L.G."/>
            <person name="Martin F."/>
            <person name="Kauserud H."/>
        </authorList>
    </citation>
    <scope>NUCLEOTIDE SEQUENCE</scope>
    <source>
        <strain evidence="1">CBHHK067</strain>
    </source>
</reference>
<dbReference type="EMBL" id="JARKIE010000015">
    <property type="protein sequence ID" value="KAJ7702330.1"/>
    <property type="molecule type" value="Genomic_DNA"/>
</dbReference>
<evidence type="ECO:0000313" key="1">
    <source>
        <dbReference type="EMBL" id="KAJ7702330.1"/>
    </source>
</evidence>
<comment type="caution">
    <text evidence="1">The sequence shown here is derived from an EMBL/GenBank/DDBJ whole genome shotgun (WGS) entry which is preliminary data.</text>
</comment>
<name>A0AAD7DXV6_MYCRO</name>
<gene>
    <name evidence="1" type="ORF">B0H17DRAFT_1127879</name>
</gene>
<evidence type="ECO:0000313" key="2">
    <source>
        <dbReference type="Proteomes" id="UP001221757"/>
    </source>
</evidence>